<name>A0A7J6LUT5_PERCH</name>
<dbReference type="InterPro" id="IPR013201">
    <property type="entry name" value="Prot_inhib_I29"/>
</dbReference>
<feature type="domain" description="Cathepsin propeptide inhibitor" evidence="6">
    <location>
        <begin position="36"/>
        <end position="92"/>
    </location>
</feature>
<evidence type="ECO:0000256" key="3">
    <source>
        <dbReference type="ARBA" id="ARBA00023157"/>
    </source>
</evidence>
<comment type="caution">
    <text evidence="7">The sequence shown here is derived from an EMBL/GenBank/DDBJ whole genome shotgun (WGS) entry which is preliminary data.</text>
</comment>
<organism evidence="7 8">
    <name type="scientific">Perkinsus chesapeaki</name>
    <name type="common">Clam parasite</name>
    <name type="synonym">Perkinsus andrewsi</name>
    <dbReference type="NCBI Taxonomy" id="330153"/>
    <lineage>
        <taxon>Eukaryota</taxon>
        <taxon>Sar</taxon>
        <taxon>Alveolata</taxon>
        <taxon>Perkinsozoa</taxon>
        <taxon>Perkinsea</taxon>
        <taxon>Perkinsida</taxon>
        <taxon>Perkinsidae</taxon>
        <taxon>Perkinsus</taxon>
    </lineage>
</organism>
<evidence type="ECO:0000259" key="6">
    <source>
        <dbReference type="SMART" id="SM00848"/>
    </source>
</evidence>
<dbReference type="PRINTS" id="PR00705">
    <property type="entry name" value="PAPAIN"/>
</dbReference>
<accession>A0A7J6LUT5</accession>
<dbReference type="GO" id="GO:0006508">
    <property type="term" value="P:proteolysis"/>
    <property type="evidence" value="ECO:0007669"/>
    <property type="project" value="InterPro"/>
</dbReference>
<dbReference type="InterPro" id="IPR000169">
    <property type="entry name" value="Pept_cys_AS"/>
</dbReference>
<dbReference type="EMBL" id="JAAPAO010000330">
    <property type="protein sequence ID" value="KAF4662984.1"/>
    <property type="molecule type" value="Genomic_DNA"/>
</dbReference>
<proteinExistence type="inferred from homology"/>
<keyword evidence="3" id="KW-1015">Disulfide bond</keyword>
<evidence type="ECO:0000313" key="8">
    <source>
        <dbReference type="Proteomes" id="UP000591131"/>
    </source>
</evidence>
<dbReference type="PROSITE" id="PS00139">
    <property type="entry name" value="THIOL_PROTEASE_CYS"/>
    <property type="match status" value="1"/>
</dbReference>
<feature type="signal peptide" evidence="4">
    <location>
        <begin position="1"/>
        <end position="20"/>
    </location>
</feature>
<evidence type="ECO:0000256" key="4">
    <source>
        <dbReference type="SAM" id="SignalP"/>
    </source>
</evidence>
<dbReference type="InterPro" id="IPR000668">
    <property type="entry name" value="Peptidase_C1A_C"/>
</dbReference>
<feature type="chain" id="PRO_5029825270" evidence="4">
    <location>
        <begin position="21"/>
        <end position="424"/>
    </location>
</feature>
<dbReference type="InterPro" id="IPR038765">
    <property type="entry name" value="Papain-like_cys_pep_sf"/>
</dbReference>
<protein>
    <submittedName>
        <fullName evidence="7">Uncharacterized protein</fullName>
    </submittedName>
</protein>
<evidence type="ECO:0000259" key="5">
    <source>
        <dbReference type="SMART" id="SM00645"/>
    </source>
</evidence>
<evidence type="ECO:0000256" key="2">
    <source>
        <dbReference type="ARBA" id="ARBA00023145"/>
    </source>
</evidence>
<sequence>MKLSLPTFIAILVLSVNACADEVDVVSQQEGLRGKYTQFKKRYSIYFNGIEEDEYRFAVFKENMAFIEKTNNRNLSYRLAVNQYSAMTDEEFASRNGSLFDPETGYTSVEGWPNDAVENISLTSPTSIDWVELGAVNAPLAQGKCGACYAMAALDRAGHHQTFFDERTGCYKRRNKHLDGVCHVLGDTTCPDHAPSWSSLRVQERIRVPSRGFGLSRALESAMKIQSGLLERFSVQQIIDCSQSLGNKGCYGGSRTLAQKYVSENGIVSDAAYAYTAKDEVCRQVVQDKTKQCLRKGDISPAKSVTIDSNRLNLLSFELAKGPIAVAVANTAPQWKQYKNGILKDFSCNGAPNHAMLLVGYGTENGVGYWKLRNSEGTGWGENGYVRIFRDPKAFAVYYYTKHIDRSSLAGQHHVEPTHPQLLS</sequence>
<dbReference type="CDD" id="cd02248">
    <property type="entry name" value="Peptidase_C1A"/>
    <property type="match status" value="1"/>
</dbReference>
<gene>
    <name evidence="7" type="ORF">FOL47_005977</name>
</gene>
<dbReference type="AlphaFoldDB" id="A0A7J6LUT5"/>
<dbReference type="Pfam" id="PF00112">
    <property type="entry name" value="Peptidase_C1"/>
    <property type="match status" value="1"/>
</dbReference>
<dbReference type="GO" id="GO:0008234">
    <property type="term" value="F:cysteine-type peptidase activity"/>
    <property type="evidence" value="ECO:0007669"/>
    <property type="project" value="InterPro"/>
</dbReference>
<dbReference type="Pfam" id="PF08246">
    <property type="entry name" value="Inhibitor_I29"/>
    <property type="match status" value="1"/>
</dbReference>
<feature type="domain" description="Peptidase C1A papain C-terminal" evidence="5">
    <location>
        <begin position="124"/>
        <end position="401"/>
    </location>
</feature>
<dbReference type="Gene3D" id="3.90.70.10">
    <property type="entry name" value="Cysteine proteinases"/>
    <property type="match status" value="2"/>
</dbReference>
<dbReference type="SMART" id="SM00645">
    <property type="entry name" value="Pept_C1"/>
    <property type="match status" value="1"/>
</dbReference>
<dbReference type="InterPro" id="IPR039417">
    <property type="entry name" value="Peptidase_C1A_papain-like"/>
</dbReference>
<keyword evidence="2" id="KW-0865">Zymogen</keyword>
<evidence type="ECO:0000313" key="7">
    <source>
        <dbReference type="EMBL" id="KAF4662984.1"/>
    </source>
</evidence>
<comment type="similarity">
    <text evidence="1">Belongs to the peptidase C1 family.</text>
</comment>
<keyword evidence="4" id="KW-0732">Signal</keyword>
<evidence type="ECO:0000256" key="1">
    <source>
        <dbReference type="ARBA" id="ARBA00008455"/>
    </source>
</evidence>
<dbReference type="SMART" id="SM00848">
    <property type="entry name" value="Inhibitor_I29"/>
    <property type="match status" value="1"/>
</dbReference>
<dbReference type="SUPFAM" id="SSF54001">
    <property type="entry name" value="Cysteine proteinases"/>
    <property type="match status" value="2"/>
</dbReference>
<reference evidence="7 8" key="1">
    <citation type="submission" date="2020-04" db="EMBL/GenBank/DDBJ databases">
        <title>Perkinsus chesapeaki whole genome sequence.</title>
        <authorList>
            <person name="Bogema D.R."/>
        </authorList>
    </citation>
    <scope>NUCLEOTIDE SEQUENCE [LARGE SCALE GENOMIC DNA]</scope>
    <source>
        <strain evidence="7">ATCC PRA-425</strain>
    </source>
</reference>
<dbReference type="InterPro" id="IPR013128">
    <property type="entry name" value="Peptidase_C1A"/>
</dbReference>
<keyword evidence="8" id="KW-1185">Reference proteome</keyword>
<dbReference type="PANTHER" id="PTHR12411">
    <property type="entry name" value="CYSTEINE PROTEASE FAMILY C1-RELATED"/>
    <property type="match status" value="1"/>
</dbReference>
<dbReference type="Proteomes" id="UP000591131">
    <property type="component" value="Unassembled WGS sequence"/>
</dbReference>
<dbReference type="OrthoDB" id="423263at2759"/>